<name>A0A9P0DBS0_9CUCU</name>
<dbReference type="PANTHER" id="PTHR15696">
    <property type="entry name" value="SMG-7 SUPPRESSOR WITH MORPHOLOGICAL EFFECT ON GENITALIA PROTEIN 7"/>
    <property type="match status" value="1"/>
</dbReference>
<feature type="compositionally biased region" description="Polar residues" evidence="2">
    <location>
        <begin position="117"/>
        <end position="132"/>
    </location>
</feature>
<feature type="compositionally biased region" description="Basic and acidic residues" evidence="2">
    <location>
        <begin position="425"/>
        <end position="445"/>
    </location>
</feature>
<dbReference type="Pfam" id="PF10373">
    <property type="entry name" value="EST1_DNA_bind"/>
    <property type="match status" value="1"/>
</dbReference>
<dbReference type="OrthoDB" id="2017974at2759"/>
<feature type="compositionally biased region" description="Basic and acidic residues" evidence="2">
    <location>
        <begin position="163"/>
        <end position="173"/>
    </location>
</feature>
<feature type="compositionally biased region" description="Polar residues" evidence="2">
    <location>
        <begin position="251"/>
        <end position="290"/>
    </location>
</feature>
<evidence type="ECO:0000256" key="1">
    <source>
        <dbReference type="ARBA" id="ARBA00023161"/>
    </source>
</evidence>
<feature type="compositionally biased region" description="Basic and acidic residues" evidence="2">
    <location>
        <begin position="451"/>
        <end position="469"/>
    </location>
</feature>
<evidence type="ECO:0000256" key="2">
    <source>
        <dbReference type="SAM" id="MobiDB-lite"/>
    </source>
</evidence>
<feature type="domain" description="PIN" evidence="3">
    <location>
        <begin position="1492"/>
        <end position="1642"/>
    </location>
</feature>
<dbReference type="InterPro" id="IPR029060">
    <property type="entry name" value="PIN-like_dom_sf"/>
</dbReference>
<dbReference type="CDD" id="cd09885">
    <property type="entry name" value="PIN_Smg6-like"/>
    <property type="match status" value="1"/>
</dbReference>
<dbReference type="Gene3D" id="3.40.50.1010">
    <property type="entry name" value="5'-nuclease"/>
    <property type="match status" value="1"/>
</dbReference>
<dbReference type="GO" id="GO:0070034">
    <property type="term" value="F:telomerase RNA binding"/>
    <property type="evidence" value="ECO:0007669"/>
    <property type="project" value="TreeGrafter"/>
</dbReference>
<evidence type="ECO:0000259" key="3">
    <source>
        <dbReference type="SMART" id="SM00670"/>
    </source>
</evidence>
<gene>
    <name evidence="4" type="ORF">CEUTPL_LOCUS1374</name>
</gene>
<feature type="compositionally biased region" description="Basic and acidic residues" evidence="2">
    <location>
        <begin position="608"/>
        <end position="622"/>
    </location>
</feature>
<dbReference type="PANTHER" id="PTHR15696:SF0">
    <property type="entry name" value="TELOMERASE-BINDING PROTEIN EST1A"/>
    <property type="match status" value="1"/>
</dbReference>
<dbReference type="Gene3D" id="1.25.40.10">
    <property type="entry name" value="Tetratricopeptide repeat domain"/>
    <property type="match status" value="1"/>
</dbReference>
<dbReference type="InterPro" id="IPR045153">
    <property type="entry name" value="Est1/Ebs1-like"/>
</dbReference>
<feature type="compositionally biased region" description="Basic and acidic residues" evidence="2">
    <location>
        <begin position="394"/>
        <end position="404"/>
    </location>
</feature>
<feature type="compositionally biased region" description="Polar residues" evidence="2">
    <location>
        <begin position="96"/>
        <end position="109"/>
    </location>
</feature>
<feature type="region of interest" description="Disordered" evidence="2">
    <location>
        <begin position="1"/>
        <end position="219"/>
    </location>
</feature>
<feature type="compositionally biased region" description="Low complexity" evidence="2">
    <location>
        <begin position="86"/>
        <end position="95"/>
    </location>
</feature>
<dbReference type="SMART" id="SM00670">
    <property type="entry name" value="PINc"/>
    <property type="match status" value="1"/>
</dbReference>
<protein>
    <recommendedName>
        <fullName evidence="3">PIN domain-containing protein</fullName>
    </recommendedName>
</protein>
<feature type="compositionally biased region" description="Polar residues" evidence="2">
    <location>
        <begin position="472"/>
        <end position="483"/>
    </location>
</feature>
<feature type="compositionally biased region" description="Polar residues" evidence="2">
    <location>
        <begin position="323"/>
        <end position="333"/>
    </location>
</feature>
<dbReference type="InterPro" id="IPR018834">
    <property type="entry name" value="DNA/RNA-bd_Est1-type"/>
</dbReference>
<sequence>MRRGKPPQELYTPGSFNKLRRSNQGTEDTLCDPGGVNVPQNNFAPTGELTATTQKSSNQDQQKRPKKPERELYVVKPAAHAREQLNSSNFQNQNFGQETGALNDSNPQNDRMRRSKTYSNTRINHDNNSGKGNSEWRDKSPNRNNYRMGSEPRGGSNGPGWYSDRHRERDTRSVEPTGVGYRNNNPDGGRIQSKPPSGRRHSTTGTYFYNDQDKRKNFQKLPPRLKKKFINESGLTAEECAWLDDSISYPDNVQPQHQQDSYNPVDSYNTLPHSTASSHYSNFSVGSHTLPSRPRGRGRFHHPDSEFKPGPAFRSVTPDIPNTHRSPANSRPGTPTKRFDNRPPSRPPSCSQTPLGHYEDNKYSNDSCGDNRGAKHIAYDEPSRGANKWGSRASEPRHLERDDSSQQESVQRKSANNRNNTRGNIRNDGRDDTRNNRQRYNDKKDERRKRNNSERRTSIRDFGRNDTKESLIISNDSNKTATSEYEDENKMPQPTSFDPTCFEEVKSNSGEPLVETNYEVNTVILSGNRDYLDWNEEVELNHRLEAEASHDTITGSSSLTSLQEISTKSIASTLASTDTPSSKKRKSGRKKSKQRSDSGCRYKTPTNTRERKDSVTSVESRDNFQMPFDEGPNGNGRRRTRSSRNHRDLSFDSFRNKSQGPSRDASFDRNQENWRDEIIRSRQNSEREGSSMSRRLSKDRSRKNSEYEDQIVETPSKKGGILASTSNSPEPTLPHTDRPVFPDLDMKETQYKTLFDPKNPNKPILVKSPGNRIAVAVPGFSESNLLTPKLHATDSSGKAIPTWYNESSEDFQSSHFPDLLRDIKRADAELQVILSSGLLLVNYEFVDNLRQFLKSALEFLVCKAIKFCQITNVEQHIWKMLYYNIIEITRKAILEDPDNKEQYKGFLLFLIDEGMTFFENLTATLEDTYNFKIVDYIGNNSMAQPKGLGFTKLALVSTQKIFLFIGDLGRYREQVNETANYGKCRQWYIKSHEINPKNGKPYNQLAVLAVYSKRKLDAVYYYMRSLMSSNPVQSASESLSCLFYENRKRYEQNEKRRREERLERHRQHMKEKESAKQGTLNFLRKETWILPDGSRRQHRTSQAFQEEMQDSEEEDLASLSSVNVNKRFITSYLHVHGKLITKIGLDSFHDSAMQMLKEFRALLQHSPVPLPCNRFLQLLALNMFTIESTQLKDPSLNCSPTYRSELQERALIISLQMFNLILEQCVCILQAHFYACLCDNKSKSPLDTLPHDANVLLPAVKVWCDWMLCHASVWNPPPNTGDFKLGSSGDLWSRLGLLMNILAQLHPDSLDIFVNEPREGYELVRLPEDATLSGFTPLFHDREAFFAPSDLDPETAQLRLRISKLLFFGTVYLCGLEPPVLKLEIVDGRKEYVSVVDCSSSCPESPIEQALLKRHSEILLETFSGDEEETVGSELTEKEATSSLADSFAVEDLLNRKVELEEKNKNQELHLHQVMKILSQSIVSVYLEIRPKYLVPDTNCFVDHLGIIRTLAKSNLFTFMVPIVVLSELEGLSKGVPLFAQDKMNPEVPEASRRALEFLKIRHASVKCVTTNGAILSTTNFTTEESDSWDGTTKNDDKILTTCLILCKDHVKEEQNVTARAGEPRHLFRDVVLLTDDRNLRVKAHARDLPVRSPPDFMHWAGVGD</sequence>
<proteinExistence type="predicted"/>
<feature type="compositionally biased region" description="Basic residues" evidence="2">
    <location>
        <begin position="582"/>
        <end position="593"/>
    </location>
</feature>
<dbReference type="SUPFAM" id="SSF48452">
    <property type="entry name" value="TPR-like"/>
    <property type="match status" value="1"/>
</dbReference>
<dbReference type="InterPro" id="IPR011990">
    <property type="entry name" value="TPR-like_helical_dom_sf"/>
</dbReference>
<feature type="region of interest" description="Disordered" evidence="2">
    <location>
        <begin position="1053"/>
        <end position="1076"/>
    </location>
</feature>
<keyword evidence="1" id="KW-0866">Nonsense-mediated mRNA decay</keyword>
<evidence type="ECO:0000313" key="4">
    <source>
        <dbReference type="EMBL" id="CAH1122301.1"/>
    </source>
</evidence>
<feature type="region of interest" description="Disordered" evidence="2">
    <location>
        <begin position="251"/>
        <end position="494"/>
    </location>
</feature>
<dbReference type="InterPro" id="IPR002716">
    <property type="entry name" value="PIN_dom"/>
</dbReference>
<feature type="compositionally biased region" description="Polar residues" evidence="2">
    <location>
        <begin position="38"/>
        <end position="60"/>
    </location>
</feature>
<dbReference type="GO" id="GO:0042162">
    <property type="term" value="F:telomeric DNA binding"/>
    <property type="evidence" value="ECO:0007669"/>
    <property type="project" value="TreeGrafter"/>
</dbReference>
<dbReference type="GO" id="GO:0000184">
    <property type="term" value="P:nuclear-transcribed mRNA catabolic process, nonsense-mediated decay"/>
    <property type="evidence" value="ECO:0007669"/>
    <property type="project" value="UniProtKB-KW"/>
</dbReference>
<feature type="compositionally biased region" description="Polar residues" evidence="2">
    <location>
        <begin position="571"/>
        <end position="580"/>
    </location>
</feature>
<dbReference type="EMBL" id="OU892277">
    <property type="protein sequence ID" value="CAH1122301.1"/>
    <property type="molecule type" value="Genomic_DNA"/>
</dbReference>
<dbReference type="Pfam" id="PF13638">
    <property type="entry name" value="PIN_4"/>
    <property type="match status" value="1"/>
</dbReference>
<accession>A0A9P0DBS0</accession>
<dbReference type="SUPFAM" id="SSF88723">
    <property type="entry name" value="PIN domain-like"/>
    <property type="match status" value="1"/>
</dbReference>
<evidence type="ECO:0000313" key="5">
    <source>
        <dbReference type="Proteomes" id="UP001152799"/>
    </source>
</evidence>
<feature type="region of interest" description="Disordered" evidence="2">
    <location>
        <begin position="571"/>
        <end position="742"/>
    </location>
</feature>
<organism evidence="4 5">
    <name type="scientific">Ceutorhynchus assimilis</name>
    <name type="common">cabbage seed weevil</name>
    <dbReference type="NCBI Taxonomy" id="467358"/>
    <lineage>
        <taxon>Eukaryota</taxon>
        <taxon>Metazoa</taxon>
        <taxon>Ecdysozoa</taxon>
        <taxon>Arthropoda</taxon>
        <taxon>Hexapoda</taxon>
        <taxon>Insecta</taxon>
        <taxon>Pterygota</taxon>
        <taxon>Neoptera</taxon>
        <taxon>Endopterygota</taxon>
        <taxon>Coleoptera</taxon>
        <taxon>Polyphaga</taxon>
        <taxon>Cucujiformia</taxon>
        <taxon>Curculionidae</taxon>
        <taxon>Ceutorhynchinae</taxon>
        <taxon>Ceutorhynchus</taxon>
    </lineage>
</organism>
<dbReference type="GO" id="GO:0005697">
    <property type="term" value="C:telomerase holoenzyme complex"/>
    <property type="evidence" value="ECO:0007669"/>
    <property type="project" value="TreeGrafter"/>
</dbReference>
<feature type="compositionally biased region" description="Basic and acidic residues" evidence="2">
    <location>
        <begin position="665"/>
        <end position="689"/>
    </location>
</feature>
<dbReference type="Proteomes" id="UP001152799">
    <property type="component" value="Chromosome 1"/>
</dbReference>
<dbReference type="FunFam" id="3.40.50.1010:FF:000047">
    <property type="entry name" value="Blast:Telomerase-binding protein EST1A"/>
    <property type="match status" value="1"/>
</dbReference>
<keyword evidence="5" id="KW-1185">Reference proteome</keyword>
<reference evidence="4" key="1">
    <citation type="submission" date="2022-01" db="EMBL/GenBank/DDBJ databases">
        <authorList>
            <person name="King R."/>
        </authorList>
    </citation>
    <scope>NUCLEOTIDE SEQUENCE</scope>
</reference>
<feature type="compositionally biased region" description="Basic and acidic residues" evidence="2">
    <location>
        <begin position="1053"/>
        <end position="1063"/>
    </location>
</feature>
<feature type="compositionally biased region" description="Basic and acidic residues" evidence="2">
    <location>
        <begin position="696"/>
        <end position="706"/>
    </location>
</feature>